<dbReference type="CDD" id="cd06261">
    <property type="entry name" value="TM_PBP2"/>
    <property type="match status" value="1"/>
</dbReference>
<keyword evidence="3" id="KW-1003">Cell membrane</keyword>
<dbReference type="InterPro" id="IPR000515">
    <property type="entry name" value="MetI-like"/>
</dbReference>
<evidence type="ECO:0000256" key="1">
    <source>
        <dbReference type="ARBA" id="ARBA00004651"/>
    </source>
</evidence>
<gene>
    <name evidence="9" type="ORF">AYJ54_41325</name>
</gene>
<dbReference type="STRING" id="1505087.AYJ54_41325"/>
<dbReference type="SUPFAM" id="SSF161098">
    <property type="entry name" value="MetI-like"/>
    <property type="match status" value="1"/>
</dbReference>
<dbReference type="PROSITE" id="PS50928">
    <property type="entry name" value="ABC_TM1"/>
    <property type="match status" value="1"/>
</dbReference>
<comment type="subcellular location">
    <subcellularLocation>
        <location evidence="1 7">Cell membrane</location>
        <topology evidence="1 7">Multi-pass membrane protein</topology>
    </subcellularLocation>
</comment>
<dbReference type="GO" id="GO:0055085">
    <property type="term" value="P:transmembrane transport"/>
    <property type="evidence" value="ECO:0007669"/>
    <property type="project" value="InterPro"/>
</dbReference>
<keyword evidence="4 7" id="KW-0812">Transmembrane</keyword>
<feature type="transmembrane region" description="Helical" evidence="7">
    <location>
        <begin position="196"/>
        <end position="217"/>
    </location>
</feature>
<name>A0A176Z2D8_9BRAD</name>
<keyword evidence="10" id="KW-1185">Reference proteome</keyword>
<keyword evidence="5 7" id="KW-1133">Transmembrane helix</keyword>
<dbReference type="EMBL" id="LUUB01000027">
    <property type="protein sequence ID" value="OAF14869.1"/>
    <property type="molecule type" value="Genomic_DNA"/>
</dbReference>
<evidence type="ECO:0000313" key="10">
    <source>
        <dbReference type="Proteomes" id="UP000076959"/>
    </source>
</evidence>
<dbReference type="GO" id="GO:0005886">
    <property type="term" value="C:plasma membrane"/>
    <property type="evidence" value="ECO:0007669"/>
    <property type="project" value="UniProtKB-SubCell"/>
</dbReference>
<feature type="transmembrane region" description="Helical" evidence="7">
    <location>
        <begin position="72"/>
        <end position="92"/>
    </location>
</feature>
<dbReference type="AlphaFoldDB" id="A0A176Z2D8"/>
<proteinExistence type="inferred from homology"/>
<dbReference type="PANTHER" id="PTHR30151">
    <property type="entry name" value="ALKANE SULFONATE ABC TRANSPORTER-RELATED, MEMBRANE SUBUNIT"/>
    <property type="match status" value="1"/>
</dbReference>
<evidence type="ECO:0000256" key="2">
    <source>
        <dbReference type="ARBA" id="ARBA00022448"/>
    </source>
</evidence>
<comment type="similarity">
    <text evidence="7">Belongs to the binding-protein-dependent transport system permease family.</text>
</comment>
<protein>
    <submittedName>
        <fullName evidence="9">ABC transporter permease</fullName>
    </submittedName>
</protein>
<evidence type="ECO:0000256" key="4">
    <source>
        <dbReference type="ARBA" id="ARBA00022692"/>
    </source>
</evidence>
<keyword evidence="2 7" id="KW-0813">Transport</keyword>
<accession>A0A176Z2D8</accession>
<keyword evidence="6 7" id="KW-0472">Membrane</keyword>
<dbReference type="InterPro" id="IPR035906">
    <property type="entry name" value="MetI-like_sf"/>
</dbReference>
<feature type="domain" description="ABC transmembrane type-1" evidence="8">
    <location>
        <begin position="34"/>
        <end position="214"/>
    </location>
</feature>
<comment type="caution">
    <text evidence="9">The sequence shown here is derived from an EMBL/GenBank/DDBJ whole genome shotgun (WGS) entry which is preliminary data.</text>
</comment>
<dbReference type="OrthoDB" id="8138334at2"/>
<evidence type="ECO:0000256" key="3">
    <source>
        <dbReference type="ARBA" id="ARBA00022475"/>
    </source>
</evidence>
<dbReference type="Proteomes" id="UP000076959">
    <property type="component" value="Unassembled WGS sequence"/>
</dbReference>
<organism evidence="9 10">
    <name type="scientific">Bradyrhizobium centrolobii</name>
    <dbReference type="NCBI Taxonomy" id="1505087"/>
    <lineage>
        <taxon>Bacteria</taxon>
        <taxon>Pseudomonadati</taxon>
        <taxon>Pseudomonadota</taxon>
        <taxon>Alphaproteobacteria</taxon>
        <taxon>Hyphomicrobiales</taxon>
        <taxon>Nitrobacteraceae</taxon>
        <taxon>Bradyrhizobium</taxon>
    </lineage>
</organism>
<dbReference type="PANTHER" id="PTHR30151:SF0">
    <property type="entry name" value="ABC TRANSPORTER PERMEASE PROTEIN MJ0413-RELATED"/>
    <property type="match status" value="1"/>
</dbReference>
<feature type="transmembrane region" description="Helical" evidence="7">
    <location>
        <begin position="98"/>
        <end position="119"/>
    </location>
</feature>
<evidence type="ECO:0000256" key="6">
    <source>
        <dbReference type="ARBA" id="ARBA00023136"/>
    </source>
</evidence>
<reference evidence="9 10" key="1">
    <citation type="submission" date="2016-03" db="EMBL/GenBank/DDBJ databases">
        <title>Draft Genome Sequence of the Strain BR 10245 (Bradyrhizobium sp.) isolated from nodules of Centrolobium paraense.</title>
        <authorList>
            <person name="Simoes-Araujo J.L.Sr."/>
            <person name="Barauna A.C."/>
            <person name="Silva K."/>
            <person name="Zilli J.E."/>
        </authorList>
    </citation>
    <scope>NUCLEOTIDE SEQUENCE [LARGE SCALE GENOMIC DNA]</scope>
    <source>
        <strain evidence="9 10">BR 10245</strain>
    </source>
</reference>
<evidence type="ECO:0000256" key="5">
    <source>
        <dbReference type="ARBA" id="ARBA00022989"/>
    </source>
</evidence>
<evidence type="ECO:0000259" key="8">
    <source>
        <dbReference type="PROSITE" id="PS50928"/>
    </source>
</evidence>
<dbReference type="Gene3D" id="1.10.3720.10">
    <property type="entry name" value="MetI-like"/>
    <property type="match status" value="1"/>
</dbReference>
<feature type="transmembrane region" description="Helical" evidence="7">
    <location>
        <begin position="43"/>
        <end position="65"/>
    </location>
</feature>
<evidence type="ECO:0000256" key="7">
    <source>
        <dbReference type="RuleBase" id="RU363032"/>
    </source>
</evidence>
<dbReference type="Pfam" id="PF00528">
    <property type="entry name" value="BPD_transp_1"/>
    <property type="match status" value="1"/>
</dbReference>
<evidence type="ECO:0000313" key="9">
    <source>
        <dbReference type="EMBL" id="OAF14869.1"/>
    </source>
</evidence>
<sequence length="231" mass="25765">MEVSSWYVAEYIMPSPLKVARAIVALATTDYTHVLITLGRLCLAMLFAMTAGIILGLVMGLFGVLRSFIKALVVIDTGIPALSWILLAVFWFKNPEVRIFFILAMILLPFYALTIYDGIRGLPRDLLDMIESFRANRTQVLRYLIIPHLVPYVLTTTKAVVGYAIRMVIFAELVASAVGVGSRMGLAQSTFRMDQVLAWTFFLIVLNISLQAIVAGIEKLGLHWRPEATVR</sequence>
<feature type="transmembrane region" description="Helical" evidence="7">
    <location>
        <begin position="163"/>
        <end position="184"/>
    </location>
</feature>